<comment type="caution">
    <text evidence="2">The sequence shown here is derived from an EMBL/GenBank/DDBJ whole genome shotgun (WGS) entry which is preliminary data.</text>
</comment>
<sequence length="101" mass="10854">MALISASAGLKIERGARVPMQFGINGKPTWTAPRRLALLFAPSLAAGFGLLLAILAHQQAGVELSSQVMMMGSARVLMAFAFVVAHLLHLIFALKWLNRAK</sequence>
<dbReference type="Proteomes" id="UP001161064">
    <property type="component" value="Unassembled WGS sequence"/>
</dbReference>
<feature type="transmembrane region" description="Helical" evidence="1">
    <location>
        <begin position="36"/>
        <end position="56"/>
    </location>
</feature>
<keyword evidence="1" id="KW-0472">Membrane</keyword>
<name>A0ABQ4PTX6_9PROT</name>
<organism evidence="2 3">
    <name type="scientific">Candidatus Phycosocius spiralis</name>
    <dbReference type="NCBI Taxonomy" id="2815099"/>
    <lineage>
        <taxon>Bacteria</taxon>
        <taxon>Pseudomonadati</taxon>
        <taxon>Pseudomonadota</taxon>
        <taxon>Alphaproteobacteria</taxon>
        <taxon>Caulobacterales</taxon>
        <taxon>Caulobacterales incertae sedis</taxon>
        <taxon>Candidatus Phycosocius</taxon>
    </lineage>
</organism>
<protein>
    <recommendedName>
        <fullName evidence="4">DUF4405 domain-containing protein</fullName>
    </recommendedName>
</protein>
<keyword evidence="1" id="KW-0812">Transmembrane</keyword>
<evidence type="ECO:0008006" key="4">
    <source>
        <dbReference type="Google" id="ProtNLM"/>
    </source>
</evidence>
<keyword evidence="3" id="KW-1185">Reference proteome</keyword>
<accession>A0ABQ4PTX6</accession>
<feature type="transmembrane region" description="Helical" evidence="1">
    <location>
        <begin position="76"/>
        <end position="97"/>
    </location>
</feature>
<keyword evidence="1" id="KW-1133">Transmembrane helix</keyword>
<reference evidence="2" key="2">
    <citation type="journal article" date="2023" name="ISME Commun">
        <title>Characterization of a bloom-associated alphaproteobacterial lineage, 'Candidatus Phycosocius': insights into freshwater algal-bacterial interactions.</title>
        <authorList>
            <person name="Tanabe Y."/>
            <person name="Yamaguchi H."/>
            <person name="Yoshida M."/>
            <person name="Kai A."/>
            <person name="Okazaki Y."/>
        </authorList>
    </citation>
    <scope>NUCLEOTIDE SEQUENCE</scope>
    <source>
        <strain evidence="2">BOTRYCO-1</strain>
    </source>
</reference>
<gene>
    <name evidence="2" type="ORF">PsB1_0534</name>
</gene>
<reference evidence="2" key="1">
    <citation type="submission" date="2021-05" db="EMBL/GenBank/DDBJ databases">
        <authorList>
            <person name="Tanabe Y."/>
        </authorList>
    </citation>
    <scope>NUCLEOTIDE SEQUENCE</scope>
    <source>
        <strain evidence="2">BOTRYCO-1</strain>
    </source>
</reference>
<evidence type="ECO:0000313" key="3">
    <source>
        <dbReference type="Proteomes" id="UP001161064"/>
    </source>
</evidence>
<dbReference type="RefSeq" id="WP_284358896.1">
    <property type="nucleotide sequence ID" value="NZ_BPFZ01000002.1"/>
</dbReference>
<dbReference type="EMBL" id="BPFZ01000002">
    <property type="protein sequence ID" value="GIU66380.1"/>
    <property type="molecule type" value="Genomic_DNA"/>
</dbReference>
<proteinExistence type="predicted"/>
<evidence type="ECO:0000256" key="1">
    <source>
        <dbReference type="SAM" id="Phobius"/>
    </source>
</evidence>
<evidence type="ECO:0000313" key="2">
    <source>
        <dbReference type="EMBL" id="GIU66380.1"/>
    </source>
</evidence>